<dbReference type="Proteomes" id="UP000265520">
    <property type="component" value="Unassembled WGS sequence"/>
</dbReference>
<organism evidence="1 2">
    <name type="scientific">Trifolium medium</name>
    <dbReference type="NCBI Taxonomy" id="97028"/>
    <lineage>
        <taxon>Eukaryota</taxon>
        <taxon>Viridiplantae</taxon>
        <taxon>Streptophyta</taxon>
        <taxon>Embryophyta</taxon>
        <taxon>Tracheophyta</taxon>
        <taxon>Spermatophyta</taxon>
        <taxon>Magnoliopsida</taxon>
        <taxon>eudicotyledons</taxon>
        <taxon>Gunneridae</taxon>
        <taxon>Pentapetalae</taxon>
        <taxon>rosids</taxon>
        <taxon>fabids</taxon>
        <taxon>Fabales</taxon>
        <taxon>Fabaceae</taxon>
        <taxon>Papilionoideae</taxon>
        <taxon>50 kb inversion clade</taxon>
        <taxon>NPAAA clade</taxon>
        <taxon>Hologalegina</taxon>
        <taxon>IRL clade</taxon>
        <taxon>Trifolieae</taxon>
        <taxon>Trifolium</taxon>
    </lineage>
</organism>
<proteinExistence type="predicted"/>
<comment type="caution">
    <text evidence="1">The sequence shown here is derived from an EMBL/GenBank/DDBJ whole genome shotgun (WGS) entry which is preliminary data.</text>
</comment>
<evidence type="ECO:0000313" key="1">
    <source>
        <dbReference type="EMBL" id="MCI72830.1"/>
    </source>
</evidence>
<dbReference type="AlphaFoldDB" id="A0A392UKC7"/>
<feature type="non-terminal residue" evidence="1">
    <location>
        <position position="60"/>
    </location>
</feature>
<evidence type="ECO:0000313" key="2">
    <source>
        <dbReference type="Proteomes" id="UP000265520"/>
    </source>
</evidence>
<accession>A0A392UKC7</accession>
<reference evidence="1 2" key="1">
    <citation type="journal article" date="2018" name="Front. Plant Sci.">
        <title>Red Clover (Trifolium pratense) and Zigzag Clover (T. medium) - A Picture of Genomic Similarities and Differences.</title>
        <authorList>
            <person name="Dluhosova J."/>
            <person name="Istvanek J."/>
            <person name="Nedelnik J."/>
            <person name="Repkova J."/>
        </authorList>
    </citation>
    <scope>NUCLEOTIDE SEQUENCE [LARGE SCALE GENOMIC DNA]</scope>
    <source>
        <strain evidence="2">cv. 10/8</strain>
        <tissue evidence="1">Leaf</tissue>
    </source>
</reference>
<protein>
    <submittedName>
        <fullName evidence="1">Uncharacterized protein</fullName>
    </submittedName>
</protein>
<sequence>MLREVEVRTKAKEKVRNMGPSLGQKVIVVASSNVSIVKNRVTSRRIVLRGGAMVVRRLRF</sequence>
<keyword evidence="2" id="KW-1185">Reference proteome</keyword>
<dbReference type="EMBL" id="LXQA010825958">
    <property type="protein sequence ID" value="MCI72830.1"/>
    <property type="molecule type" value="Genomic_DNA"/>
</dbReference>
<name>A0A392UKC7_9FABA</name>